<dbReference type="InterPro" id="IPR032092">
    <property type="entry name" value="PilW"/>
</dbReference>
<protein>
    <submittedName>
        <fullName evidence="2">PilW family protein</fullName>
    </submittedName>
</protein>
<dbReference type="PROSITE" id="PS00018">
    <property type="entry name" value="EF_HAND_1"/>
    <property type="match status" value="1"/>
</dbReference>
<keyword evidence="3" id="KW-1185">Reference proteome</keyword>
<gene>
    <name evidence="2" type="ORF">ACIKP9_11100</name>
</gene>
<sequence length="343" mass="36956">MKMNTLLKPHAGFSLVEVMVGMTIGLIGMLVIAQVLSVSQDNNRTTNSGGTAQQNGALALLAIERDIRQSGYGMNVSQNLGCRVLGTDGSTGYAIDFLLTPAVITQGLDTAPDVIQLTYSNASMVTSPTALMQTMAAATADYVVSNRFGFNVNDVLVVAAPGQDCDLVQITATPGNPYQNNITHAASGRYQGNQIFNSGAQLYNMGRTPVSNRYSIVDGGLQVLSALSGEAELIADGVIDLQADYGLNLDGDTENTVDEYRTSPDLDGNGVVTWDEWEKVIAIRIGLVSRSSKREASNVTTELPRWVGGTFGNVSTQENWQQYRYRVFETTVVIRNILWKPPT</sequence>
<feature type="transmembrane region" description="Helical" evidence="1">
    <location>
        <begin position="12"/>
        <end position="36"/>
    </location>
</feature>
<dbReference type="NCBIfam" id="TIGR02532">
    <property type="entry name" value="IV_pilin_GFxxxE"/>
    <property type="match status" value="1"/>
</dbReference>
<dbReference type="RefSeq" id="WP_400882713.1">
    <property type="nucleotide sequence ID" value="NZ_JBIWXY010000002.1"/>
</dbReference>
<dbReference type="PROSITE" id="PS00409">
    <property type="entry name" value="PROKAR_NTER_METHYL"/>
    <property type="match status" value="1"/>
</dbReference>
<keyword evidence="1" id="KW-0472">Membrane</keyword>
<evidence type="ECO:0000313" key="3">
    <source>
        <dbReference type="Proteomes" id="UP001617669"/>
    </source>
</evidence>
<keyword evidence="1" id="KW-0812">Transmembrane</keyword>
<evidence type="ECO:0000313" key="2">
    <source>
        <dbReference type="EMBL" id="MFJ5446776.1"/>
    </source>
</evidence>
<evidence type="ECO:0000256" key="1">
    <source>
        <dbReference type="SAM" id="Phobius"/>
    </source>
</evidence>
<proteinExistence type="predicted"/>
<dbReference type="Pfam" id="PF07963">
    <property type="entry name" value="N_methyl"/>
    <property type="match status" value="1"/>
</dbReference>
<dbReference type="InterPro" id="IPR018247">
    <property type="entry name" value="EF_Hand_1_Ca_BS"/>
</dbReference>
<dbReference type="Proteomes" id="UP001617669">
    <property type="component" value="Unassembled WGS sequence"/>
</dbReference>
<organism evidence="2 3">
    <name type="scientific">Methylobacillus methanolivorans</name>
    <dbReference type="NCBI Taxonomy" id="1848927"/>
    <lineage>
        <taxon>Bacteria</taxon>
        <taxon>Pseudomonadati</taxon>
        <taxon>Pseudomonadota</taxon>
        <taxon>Betaproteobacteria</taxon>
        <taxon>Nitrosomonadales</taxon>
        <taxon>Methylophilaceae</taxon>
        <taxon>Methylobacillus</taxon>
    </lineage>
</organism>
<keyword evidence="1" id="KW-1133">Transmembrane helix</keyword>
<dbReference type="InterPro" id="IPR012902">
    <property type="entry name" value="N_methyl_site"/>
</dbReference>
<dbReference type="Pfam" id="PF16074">
    <property type="entry name" value="PilW"/>
    <property type="match status" value="1"/>
</dbReference>
<dbReference type="EMBL" id="JBIWXY010000002">
    <property type="protein sequence ID" value="MFJ5446776.1"/>
    <property type="molecule type" value="Genomic_DNA"/>
</dbReference>
<name>A0ABW8GN35_9PROT</name>
<accession>A0ABW8GN35</accession>
<reference evidence="2 3" key="1">
    <citation type="submission" date="2024-11" db="EMBL/GenBank/DDBJ databases">
        <authorList>
            <person name="Kaparullina E.N."/>
            <person name="Delegan Y.A."/>
            <person name="Doronina N.V."/>
        </authorList>
    </citation>
    <scope>NUCLEOTIDE SEQUENCE [LARGE SCALE GENOMIC DNA]</scope>
    <source>
        <strain evidence="2 3">7sh_L</strain>
    </source>
</reference>
<comment type="caution">
    <text evidence="2">The sequence shown here is derived from an EMBL/GenBank/DDBJ whole genome shotgun (WGS) entry which is preliminary data.</text>
</comment>